<dbReference type="Proteomes" id="UP000064912">
    <property type="component" value="Chromosome"/>
</dbReference>
<gene>
    <name evidence="1" type="ORF">NHU_03317</name>
</gene>
<reference evidence="1 2" key="1">
    <citation type="submission" date="2015-02" db="EMBL/GenBank/DDBJ databases">
        <title>Genome sequene of Rhodovulum sulfidophilum DSM 2351.</title>
        <authorList>
            <person name="Nagao N."/>
        </authorList>
    </citation>
    <scope>NUCLEOTIDE SEQUENCE [LARGE SCALE GENOMIC DNA]</scope>
    <source>
        <strain evidence="1 2">DSM 2351</strain>
    </source>
</reference>
<dbReference type="PATRIC" id="fig|35806.4.peg.3401"/>
<evidence type="ECO:0000313" key="1">
    <source>
        <dbReference type="EMBL" id="BAQ70451.1"/>
    </source>
</evidence>
<accession>A0A0D6B5W9</accession>
<proteinExistence type="predicted"/>
<name>A0A0D6B5W9_RHOSU</name>
<organism evidence="1 2">
    <name type="scientific">Rhodovulum sulfidophilum</name>
    <name type="common">Rhodobacter sulfidophilus</name>
    <dbReference type="NCBI Taxonomy" id="35806"/>
    <lineage>
        <taxon>Bacteria</taxon>
        <taxon>Pseudomonadati</taxon>
        <taxon>Pseudomonadota</taxon>
        <taxon>Alphaproteobacteria</taxon>
        <taxon>Rhodobacterales</taxon>
        <taxon>Paracoccaceae</taxon>
        <taxon>Rhodovulum</taxon>
    </lineage>
</organism>
<evidence type="ECO:0000313" key="2">
    <source>
        <dbReference type="Proteomes" id="UP000064912"/>
    </source>
</evidence>
<dbReference type="KEGG" id="rsu:NHU_03317"/>
<dbReference type="EMBL" id="AP014800">
    <property type="protein sequence ID" value="BAQ70451.1"/>
    <property type="molecule type" value="Genomic_DNA"/>
</dbReference>
<dbReference type="AlphaFoldDB" id="A0A0D6B5W9"/>
<protein>
    <submittedName>
        <fullName evidence="1">Oxidoreductase domain-containing protein</fullName>
    </submittedName>
</protein>
<sequence length="73" mass="7698">MAIPASEIAVNFSIGRFGAAEGMEEAEAARQALVNRTVVTPEPDGDGLLHKAVRRIRCIRSAACRSPLPPAIA</sequence>